<protein>
    <recommendedName>
        <fullName evidence="1">non-specific serine/threonine protein kinase</fullName>
        <ecNumber evidence="1">2.7.11.1</ecNumber>
    </recommendedName>
</protein>
<evidence type="ECO:0000256" key="5">
    <source>
        <dbReference type="ARBA" id="ARBA00022777"/>
    </source>
</evidence>
<dbReference type="EC" id="2.7.11.1" evidence="1"/>
<dbReference type="SMART" id="SM01331">
    <property type="entry name" value="DUF3635"/>
    <property type="match status" value="1"/>
</dbReference>
<feature type="region of interest" description="Disordered" evidence="9">
    <location>
        <begin position="211"/>
        <end position="251"/>
    </location>
</feature>
<feature type="compositionally biased region" description="Acidic residues" evidence="9">
    <location>
        <begin position="373"/>
        <end position="425"/>
    </location>
</feature>
<dbReference type="PANTHER" id="PTHR24419:SF18">
    <property type="entry name" value="SERINE_THREONINE-PROTEIN KINASE HASPIN"/>
    <property type="match status" value="1"/>
</dbReference>
<sequence length="793" mass="89187">MNLGMESERVFTVKMKKTESLRTYGRHRNRRIVATDVWLSDQEKKHGVFSTSSENECSTSIFHSSSSSCQDSLNATGDNSFKPAAKNKKTTSENSSLASENGISRPALRDRNKHVDYNDSLNLKKQLRGTTAKRKRPVRICVQTKCNNSSMNFSDFDDYYLCIDSPSDVVKKSNRQSMDTSTPVVKRTRAAKNVQKVTNLSHIENLESPISDTGYNSVQTPESTHSQSVYETPSVVSSQGSRVNDDNLSEVNADDTGRKAVVQLKKLADSFVAYATSDSAKSHAFKSRRKDVLEDQSYDNSKSLFSGVGAALSCSPCDSKNHRLTRATAQRRGVKPERICLDDSNEESVNETDEISHDEHEDDNIEVSVGSESTEDDEEDYHTSEGETEDLSAIAEGEEISEEDESDTECVESDGSEEYETESDSEQSRRLSGHTEEEEVEEERSSEEEGSVDEAKLEDDVEEEERKSVLTKHRTRRLSGHTEEEEVESSSGEEGNDVDDEMEDDVIEEEEDIEEDKDIEDDVQVSEDWRRCVWGGVPQHGSRQQKCGYKELSNLRTSKGSMTASFCEVNDVSCFETISQGKSVLTQVAYALAVAEEKLQFEHRDLHWGNVLVRPTEDEVITFQLLGKTYEVPSMGVEASVIDFTLSRLTKDGCTVFTDLSVDPALFEGKGDYQFDIYRLMKEGNGNQWKKFEARSNVLWLHYLADKLIYATRYPSQSGRQDRDVIRQFRQFTASMLNYNSSVEMVVDALFLNSLVANDRLLLTGCCRLIATNRLLPTDCCQLENSIEQAESV</sequence>
<evidence type="ECO:0000313" key="12">
    <source>
        <dbReference type="Proteomes" id="UP001164746"/>
    </source>
</evidence>
<dbReference type="Pfam" id="PF12330">
    <property type="entry name" value="Haspin_kinase"/>
    <property type="match status" value="1"/>
</dbReference>
<comment type="catalytic activity">
    <reaction evidence="7">
        <text>L-threonyl-[protein] + ATP = O-phospho-L-threonyl-[protein] + ADP + H(+)</text>
        <dbReference type="Rhea" id="RHEA:46608"/>
        <dbReference type="Rhea" id="RHEA-COMP:11060"/>
        <dbReference type="Rhea" id="RHEA-COMP:11605"/>
        <dbReference type="ChEBI" id="CHEBI:15378"/>
        <dbReference type="ChEBI" id="CHEBI:30013"/>
        <dbReference type="ChEBI" id="CHEBI:30616"/>
        <dbReference type="ChEBI" id="CHEBI:61977"/>
        <dbReference type="ChEBI" id="CHEBI:456216"/>
        <dbReference type="EC" id="2.7.11.1"/>
    </reaction>
</comment>
<gene>
    <name evidence="11" type="ORF">MAR_015293</name>
</gene>
<evidence type="ECO:0000259" key="10">
    <source>
        <dbReference type="SMART" id="SM01331"/>
    </source>
</evidence>
<keyword evidence="6" id="KW-0067">ATP-binding</keyword>
<feature type="compositionally biased region" description="Acidic residues" evidence="9">
    <location>
        <begin position="436"/>
        <end position="463"/>
    </location>
</feature>
<keyword evidence="2" id="KW-0723">Serine/threonine-protein kinase</keyword>
<dbReference type="Gene3D" id="1.10.510.10">
    <property type="entry name" value="Transferase(Phosphotransferase) domain 1"/>
    <property type="match status" value="1"/>
</dbReference>
<feature type="compositionally biased region" description="Basic and acidic residues" evidence="9">
    <location>
        <begin position="426"/>
        <end position="435"/>
    </location>
</feature>
<comment type="catalytic activity">
    <reaction evidence="8">
        <text>L-seryl-[protein] + ATP = O-phospho-L-seryl-[protein] + ADP + H(+)</text>
        <dbReference type="Rhea" id="RHEA:17989"/>
        <dbReference type="Rhea" id="RHEA-COMP:9863"/>
        <dbReference type="Rhea" id="RHEA-COMP:11604"/>
        <dbReference type="ChEBI" id="CHEBI:15378"/>
        <dbReference type="ChEBI" id="CHEBI:29999"/>
        <dbReference type="ChEBI" id="CHEBI:30616"/>
        <dbReference type="ChEBI" id="CHEBI:83421"/>
        <dbReference type="ChEBI" id="CHEBI:456216"/>
        <dbReference type="EC" id="2.7.11.1"/>
    </reaction>
</comment>
<organism evidence="11 12">
    <name type="scientific">Mya arenaria</name>
    <name type="common">Soft-shell clam</name>
    <dbReference type="NCBI Taxonomy" id="6604"/>
    <lineage>
        <taxon>Eukaryota</taxon>
        <taxon>Metazoa</taxon>
        <taxon>Spiralia</taxon>
        <taxon>Lophotrochozoa</taxon>
        <taxon>Mollusca</taxon>
        <taxon>Bivalvia</taxon>
        <taxon>Autobranchia</taxon>
        <taxon>Heteroconchia</taxon>
        <taxon>Euheterodonta</taxon>
        <taxon>Imparidentia</taxon>
        <taxon>Neoheterodontei</taxon>
        <taxon>Myida</taxon>
        <taxon>Myoidea</taxon>
        <taxon>Myidae</taxon>
        <taxon>Mya</taxon>
    </lineage>
</organism>
<proteinExistence type="predicted"/>
<keyword evidence="5" id="KW-0418">Kinase</keyword>
<evidence type="ECO:0000256" key="8">
    <source>
        <dbReference type="ARBA" id="ARBA00048679"/>
    </source>
</evidence>
<evidence type="ECO:0000256" key="3">
    <source>
        <dbReference type="ARBA" id="ARBA00022679"/>
    </source>
</evidence>
<evidence type="ECO:0000256" key="2">
    <source>
        <dbReference type="ARBA" id="ARBA00022527"/>
    </source>
</evidence>
<evidence type="ECO:0000256" key="7">
    <source>
        <dbReference type="ARBA" id="ARBA00047899"/>
    </source>
</evidence>
<evidence type="ECO:0000256" key="4">
    <source>
        <dbReference type="ARBA" id="ARBA00022741"/>
    </source>
</evidence>
<evidence type="ECO:0000256" key="9">
    <source>
        <dbReference type="SAM" id="MobiDB-lite"/>
    </source>
</evidence>
<feature type="compositionally biased region" description="Polar residues" evidence="9">
    <location>
        <begin position="211"/>
        <end position="242"/>
    </location>
</feature>
<evidence type="ECO:0000313" key="11">
    <source>
        <dbReference type="EMBL" id="WAR21319.1"/>
    </source>
</evidence>
<dbReference type="InterPro" id="IPR024604">
    <property type="entry name" value="GSG2_C"/>
</dbReference>
<feature type="compositionally biased region" description="Acidic residues" evidence="9">
    <location>
        <begin position="343"/>
        <end position="353"/>
    </location>
</feature>
<feature type="non-terminal residue" evidence="11">
    <location>
        <position position="793"/>
    </location>
</feature>
<dbReference type="EMBL" id="CP111023">
    <property type="protein sequence ID" value="WAR21319.1"/>
    <property type="molecule type" value="Genomic_DNA"/>
</dbReference>
<feature type="domain" description="Serine/threonine-protein kinase haspin C-terminal" evidence="10">
    <location>
        <begin position="664"/>
        <end position="751"/>
    </location>
</feature>
<feature type="compositionally biased region" description="Basic residues" evidence="9">
    <location>
        <begin position="469"/>
        <end position="479"/>
    </location>
</feature>
<keyword evidence="4" id="KW-0547">Nucleotide-binding</keyword>
<keyword evidence="3" id="KW-0808">Transferase</keyword>
<evidence type="ECO:0000256" key="1">
    <source>
        <dbReference type="ARBA" id="ARBA00012513"/>
    </source>
</evidence>
<name>A0ABY7FKB9_MYAAR</name>
<dbReference type="Proteomes" id="UP001164746">
    <property type="component" value="Chromosome 12"/>
</dbReference>
<evidence type="ECO:0000256" key="6">
    <source>
        <dbReference type="ARBA" id="ARBA00022840"/>
    </source>
</evidence>
<dbReference type="PANTHER" id="PTHR24419">
    <property type="entry name" value="INTERLEUKIN-1 RECEPTOR-ASSOCIATED KINASE"/>
    <property type="match status" value="1"/>
</dbReference>
<feature type="compositionally biased region" description="Polar residues" evidence="9">
    <location>
        <begin position="92"/>
        <end position="102"/>
    </location>
</feature>
<accession>A0ABY7FKB9</accession>
<feature type="region of interest" description="Disordered" evidence="9">
    <location>
        <begin position="326"/>
        <end position="501"/>
    </location>
</feature>
<keyword evidence="12" id="KW-1185">Reference proteome</keyword>
<reference evidence="11" key="1">
    <citation type="submission" date="2022-11" db="EMBL/GenBank/DDBJ databases">
        <title>Centuries of genome instability and evolution in soft-shell clam transmissible cancer (bioRxiv).</title>
        <authorList>
            <person name="Hart S.F.M."/>
            <person name="Yonemitsu M.A."/>
            <person name="Giersch R.M."/>
            <person name="Beal B.F."/>
            <person name="Arriagada G."/>
            <person name="Davis B.W."/>
            <person name="Ostrander E.A."/>
            <person name="Goff S.P."/>
            <person name="Metzger M.J."/>
        </authorList>
    </citation>
    <scope>NUCLEOTIDE SEQUENCE</scope>
    <source>
        <strain evidence="11">MELC-2E11</strain>
        <tissue evidence="11">Siphon/mantle</tissue>
    </source>
</reference>
<feature type="region of interest" description="Disordered" evidence="9">
    <location>
        <begin position="79"/>
        <end position="115"/>
    </location>
</feature>